<evidence type="ECO:0000256" key="1">
    <source>
        <dbReference type="SAM" id="MobiDB-lite"/>
    </source>
</evidence>
<accession>A0A0H2ULE1</accession>
<dbReference type="EMBL" id="AE001363">
    <property type="protein sequence ID" value="AAD18393.1"/>
    <property type="molecule type" value="Genomic_DNA"/>
</dbReference>
<sequence>MVYFMVFSPSSESVVKANSVVRSNFCYFLENKFVSPSESTEVMFSEIMKGRVPDIESLFDRPTDMMMTGFKAAQNLGNLFNSFGILIMCFSQCKSCQTPEKETSAIVLGATLLFFVVALILGPTLGALVYCAYKVYTLGKMIYSLNKAKAKVLRHPAQNVFHRAAGVATIRSSEEAVKACKLYKSAMIGSLVVSLIASLALIALTAGIVLVLFFVAPGAAPVITAAMMGCCAAGGGALLISLLGLWIAIVRKAKHQEACVGHLTNVVLHTAVSEALLHDPSHFQTNALARDLFLTDCLSHYGHLFSNEEVAQLVQGGAPGGGSRPSQHYGGSSDYQNRRGGNGNFGGSHFGGGGGFAGSHFGAGYPTAPTMPSAPPPFPPPAYDTIYG</sequence>
<keyword evidence="2" id="KW-0472">Membrane</keyword>
<protein>
    <submittedName>
        <fullName evidence="3">Uncharacterized protein</fullName>
    </submittedName>
</protein>
<reference evidence="3 4" key="1">
    <citation type="journal article" date="1999" name="Nat. Genet.">
        <title>Comparative genomes of Chlamydia pneumoniae and C. trachomatis.</title>
        <authorList>
            <person name="Kalman S."/>
            <person name="Mitchell W."/>
            <person name="Marathe R."/>
            <person name="Lammel C."/>
            <person name="Fan J."/>
            <person name="Hyman R.W."/>
            <person name="Olinger L."/>
            <person name="Grimwood J."/>
            <person name="Davis R.W."/>
            <person name="Stephens R.S."/>
        </authorList>
    </citation>
    <scope>NUCLEOTIDE SEQUENCE [LARGE SCALE GENOMIC DNA]</scope>
    <source>
        <strain evidence="3 4">CWL029</strain>
    </source>
</reference>
<keyword evidence="2" id="KW-1133">Transmembrane helix</keyword>
<name>A0A0H2ULE1_CHLPN</name>
<evidence type="ECO:0000313" key="3">
    <source>
        <dbReference type="EMBL" id="AAD18393.1"/>
    </source>
</evidence>
<dbReference type="PATRIC" id="fig|115713.3.peg.270"/>
<dbReference type="KEGG" id="cpn:CPn_0240"/>
<dbReference type="HOGENOM" id="CLU_697730_0_0_0"/>
<evidence type="ECO:0000256" key="2">
    <source>
        <dbReference type="SAM" id="Phobius"/>
    </source>
</evidence>
<organism evidence="3 4">
    <name type="scientific">Chlamydia pneumoniae</name>
    <name type="common">Chlamydophila pneumoniae</name>
    <dbReference type="NCBI Taxonomy" id="83558"/>
    <lineage>
        <taxon>Bacteria</taxon>
        <taxon>Pseudomonadati</taxon>
        <taxon>Chlamydiota</taxon>
        <taxon>Chlamydiia</taxon>
        <taxon>Chlamydiales</taxon>
        <taxon>Chlamydiaceae</taxon>
        <taxon>Chlamydia/Chlamydophila group</taxon>
        <taxon>Chlamydia</taxon>
    </lineage>
</organism>
<feature type="region of interest" description="Disordered" evidence="1">
    <location>
        <begin position="315"/>
        <end position="348"/>
    </location>
</feature>
<dbReference type="NCBIfam" id="NF047332">
    <property type="entry name" value="Chlamy_GarD"/>
    <property type="match status" value="1"/>
</dbReference>
<gene>
    <name evidence="3" type="ordered locus">CPn_0240</name>
</gene>
<feature type="transmembrane region" description="Helical" evidence="2">
    <location>
        <begin position="191"/>
        <end position="216"/>
    </location>
</feature>
<feature type="transmembrane region" description="Helical" evidence="2">
    <location>
        <begin position="105"/>
        <end position="133"/>
    </location>
</feature>
<feature type="transmembrane region" description="Helical" evidence="2">
    <location>
        <begin position="222"/>
        <end position="248"/>
    </location>
</feature>
<dbReference type="CDD" id="cd23942">
    <property type="entry name" value="GarD"/>
    <property type="match status" value="1"/>
</dbReference>
<proteinExistence type="predicted"/>
<keyword evidence="2" id="KW-0812">Transmembrane</keyword>
<dbReference type="Proteomes" id="UP000000801">
    <property type="component" value="Chromosome"/>
</dbReference>
<feature type="compositionally biased region" description="Polar residues" evidence="1">
    <location>
        <begin position="324"/>
        <end position="335"/>
    </location>
</feature>
<evidence type="ECO:0000313" key="4">
    <source>
        <dbReference type="Proteomes" id="UP000000801"/>
    </source>
</evidence>
<dbReference type="AlphaFoldDB" id="A0A0H2ULE1"/>